<sequence length="299" mass="32573">MAGTPYRSPVSAPRRKFMHHLFVGRPARTMLLSSAGLLLAGCFSGCSLLPSTPATPGVPATAALPDASIAYALSGQGGLPVVFQSAMGDGKDVWAKVVPEVAKQHRVLVYDRPGYGDSRKTTTPRDPCTIAAQQRALLAQAGLKPPYVLVGHGLGGLYQYVYARLYPQDVAGLILLDPTHPQQWSRMQTDASTYAMLVKTRRKLMFNSTESAEFDAQTQCLQHVDMASPLRVPAMLLVRDKFGIEEMGSFENVVRAQEKDWQRLSGAPAIERITGAGYYIQKDNPVIVNEAIKMVAKKK</sequence>
<dbReference type="Pfam" id="PF00561">
    <property type="entry name" value="Abhydrolase_1"/>
    <property type="match status" value="1"/>
</dbReference>
<dbReference type="GO" id="GO:0016020">
    <property type="term" value="C:membrane"/>
    <property type="evidence" value="ECO:0007669"/>
    <property type="project" value="TreeGrafter"/>
</dbReference>
<evidence type="ECO:0000259" key="1">
    <source>
        <dbReference type="Pfam" id="PF00561"/>
    </source>
</evidence>
<dbReference type="EMBL" id="CP023422">
    <property type="protein sequence ID" value="ATD61542.1"/>
    <property type="molecule type" value="Genomic_DNA"/>
</dbReference>
<organism evidence="2 3">
    <name type="scientific">Janthinobacterium svalbardensis</name>
    <dbReference type="NCBI Taxonomy" id="368607"/>
    <lineage>
        <taxon>Bacteria</taxon>
        <taxon>Pseudomonadati</taxon>
        <taxon>Pseudomonadota</taxon>
        <taxon>Betaproteobacteria</taxon>
        <taxon>Burkholderiales</taxon>
        <taxon>Oxalobacteraceae</taxon>
        <taxon>Janthinobacterium</taxon>
    </lineage>
</organism>
<dbReference type="InterPro" id="IPR029058">
    <property type="entry name" value="AB_hydrolase_fold"/>
</dbReference>
<dbReference type="GO" id="GO:0046464">
    <property type="term" value="P:acylglycerol catabolic process"/>
    <property type="evidence" value="ECO:0007669"/>
    <property type="project" value="TreeGrafter"/>
</dbReference>
<dbReference type="PANTHER" id="PTHR43798:SF5">
    <property type="entry name" value="MONOACYLGLYCEROL LIPASE ABHD6"/>
    <property type="match status" value="1"/>
</dbReference>
<reference evidence="2 3" key="1">
    <citation type="submission" date="2017-09" db="EMBL/GenBank/DDBJ databases">
        <title>Complete genome sequence of Janthinobacterium svalbardensis PAMC 27463.</title>
        <authorList>
            <person name="Cho Y.-J."/>
            <person name="Cho A."/>
            <person name="Kim O.-S."/>
            <person name="Lee J.-I."/>
        </authorList>
    </citation>
    <scope>NUCLEOTIDE SEQUENCE [LARGE SCALE GENOMIC DNA]</scope>
    <source>
        <strain evidence="2 3">PAMC 27463</strain>
    </source>
</reference>
<name>A0A290WXC5_9BURK</name>
<dbReference type="GO" id="GO:0047372">
    <property type="term" value="F:monoacylglycerol lipase activity"/>
    <property type="evidence" value="ECO:0007669"/>
    <property type="project" value="TreeGrafter"/>
</dbReference>
<gene>
    <name evidence="2" type="ORF">CNX70_16250</name>
</gene>
<accession>A0A290WXC5</accession>
<dbReference type="PANTHER" id="PTHR43798">
    <property type="entry name" value="MONOACYLGLYCEROL LIPASE"/>
    <property type="match status" value="1"/>
</dbReference>
<dbReference type="AlphaFoldDB" id="A0A290WXC5"/>
<dbReference type="InterPro" id="IPR050266">
    <property type="entry name" value="AB_hydrolase_sf"/>
</dbReference>
<dbReference type="SUPFAM" id="SSF53474">
    <property type="entry name" value="alpha/beta-Hydrolases"/>
    <property type="match status" value="1"/>
</dbReference>
<dbReference type="InterPro" id="IPR000073">
    <property type="entry name" value="AB_hydrolase_1"/>
</dbReference>
<protein>
    <recommendedName>
        <fullName evidence="1">AB hydrolase-1 domain-containing protein</fullName>
    </recommendedName>
</protein>
<evidence type="ECO:0000313" key="3">
    <source>
        <dbReference type="Proteomes" id="UP000218437"/>
    </source>
</evidence>
<proteinExistence type="predicted"/>
<keyword evidence="3" id="KW-1185">Reference proteome</keyword>
<dbReference type="Gene3D" id="3.40.50.1820">
    <property type="entry name" value="alpha/beta hydrolase"/>
    <property type="match status" value="1"/>
</dbReference>
<evidence type="ECO:0000313" key="2">
    <source>
        <dbReference type="EMBL" id="ATD61542.1"/>
    </source>
</evidence>
<dbReference type="Proteomes" id="UP000218437">
    <property type="component" value="Chromosome"/>
</dbReference>
<dbReference type="PRINTS" id="PR00111">
    <property type="entry name" value="ABHYDROLASE"/>
</dbReference>
<dbReference type="KEGG" id="jsv:CNX70_16250"/>
<feature type="domain" description="AB hydrolase-1" evidence="1">
    <location>
        <begin position="80"/>
        <end position="220"/>
    </location>
</feature>